<name>A0A0C1GII4_9NEIS</name>
<gene>
    <name evidence="1" type="ORF">MCC93_21270</name>
</gene>
<sequence length="40" mass="5252">MWRNVRQRRLKVFRRPRKGFAASQIEYKYNDFDYYLYIFR</sequence>
<proteinExistence type="predicted"/>
<comment type="caution">
    <text evidence="1">The sequence shown here is derived from an EMBL/GenBank/DDBJ whole genome shotgun (WGS) entry which is preliminary data.</text>
</comment>
<evidence type="ECO:0000313" key="2">
    <source>
        <dbReference type="Proteomes" id="UP000031390"/>
    </source>
</evidence>
<dbReference type="Proteomes" id="UP000031390">
    <property type="component" value="Unassembled WGS sequence"/>
</dbReference>
<accession>A0A0C1GII4</accession>
<organism evidence="1 2">
    <name type="scientific">Morococcus cerebrosus</name>
    <dbReference type="NCBI Taxonomy" id="1056807"/>
    <lineage>
        <taxon>Bacteria</taxon>
        <taxon>Pseudomonadati</taxon>
        <taxon>Pseudomonadota</taxon>
        <taxon>Betaproteobacteria</taxon>
        <taxon>Neisseriales</taxon>
        <taxon>Neisseriaceae</taxon>
        <taxon>Morococcus</taxon>
    </lineage>
</organism>
<evidence type="ECO:0000313" key="1">
    <source>
        <dbReference type="EMBL" id="KIC06390.1"/>
    </source>
</evidence>
<dbReference type="AlphaFoldDB" id="A0A0C1GII4"/>
<dbReference type="EMBL" id="JUFZ01000104">
    <property type="protein sequence ID" value="KIC06390.1"/>
    <property type="molecule type" value="Genomic_DNA"/>
</dbReference>
<protein>
    <submittedName>
        <fullName evidence="1">Uncharacterized protein</fullName>
    </submittedName>
</protein>
<reference evidence="1 2" key="1">
    <citation type="submission" date="2014-12" db="EMBL/GenBank/DDBJ databases">
        <title>Genome sequence of Morococcus cerebrosus.</title>
        <authorList>
            <person name="Shin S.-K."/>
            <person name="Yi H."/>
        </authorList>
    </citation>
    <scope>NUCLEOTIDE SEQUENCE [LARGE SCALE GENOMIC DNA]</scope>
    <source>
        <strain evidence="1 2">CIP 81.93</strain>
    </source>
</reference>